<dbReference type="Pfam" id="PF00574">
    <property type="entry name" value="CLP_protease"/>
    <property type="match status" value="1"/>
</dbReference>
<evidence type="ECO:0000256" key="2">
    <source>
        <dbReference type="ARBA" id="ARBA00022490"/>
    </source>
</evidence>
<dbReference type="InterPro" id="IPR001907">
    <property type="entry name" value="ClpP"/>
</dbReference>
<comment type="caution">
    <text evidence="7">The sequence shown here is derived from an EMBL/GenBank/DDBJ whole genome shotgun (WGS) entry which is preliminary data.</text>
</comment>
<dbReference type="GO" id="GO:0004252">
    <property type="term" value="F:serine-type endopeptidase activity"/>
    <property type="evidence" value="ECO:0007669"/>
    <property type="project" value="InterPro"/>
</dbReference>
<dbReference type="GO" id="GO:0004176">
    <property type="term" value="F:ATP-dependent peptidase activity"/>
    <property type="evidence" value="ECO:0007669"/>
    <property type="project" value="InterPro"/>
</dbReference>
<evidence type="ECO:0000313" key="8">
    <source>
        <dbReference type="Proteomes" id="UP000004080"/>
    </source>
</evidence>
<dbReference type="EMBL" id="AKKV01000024">
    <property type="protein sequence ID" value="EIT85915.1"/>
    <property type="molecule type" value="Genomic_DNA"/>
</dbReference>
<dbReference type="eggNOG" id="COG0740">
    <property type="taxonomic scope" value="Bacteria"/>
</dbReference>
<dbReference type="STRING" id="1196324.A374_08769"/>
<evidence type="ECO:0000256" key="5">
    <source>
        <dbReference type="ARBA" id="ARBA00022825"/>
    </source>
</evidence>
<evidence type="ECO:0000256" key="4">
    <source>
        <dbReference type="ARBA" id="ARBA00022801"/>
    </source>
</evidence>
<evidence type="ECO:0000256" key="1">
    <source>
        <dbReference type="ARBA" id="ARBA00007039"/>
    </source>
</evidence>
<organism evidence="7 8">
    <name type="scientific">Fictibacillus macauensis ZFHKF-1</name>
    <dbReference type="NCBI Taxonomy" id="1196324"/>
    <lineage>
        <taxon>Bacteria</taxon>
        <taxon>Bacillati</taxon>
        <taxon>Bacillota</taxon>
        <taxon>Bacilli</taxon>
        <taxon>Bacillales</taxon>
        <taxon>Fictibacillaceae</taxon>
        <taxon>Fictibacillus</taxon>
    </lineage>
</organism>
<dbReference type="PANTHER" id="PTHR10381">
    <property type="entry name" value="ATP-DEPENDENT CLP PROTEASE PROTEOLYTIC SUBUNIT"/>
    <property type="match status" value="1"/>
</dbReference>
<gene>
    <name evidence="7" type="ORF">A374_08769</name>
</gene>
<keyword evidence="4" id="KW-0378">Hydrolase</keyword>
<dbReference type="NCBIfam" id="NF045542">
    <property type="entry name" value="Clp_rel_HeadMat"/>
    <property type="match status" value="1"/>
</dbReference>
<evidence type="ECO:0000313" key="7">
    <source>
        <dbReference type="EMBL" id="EIT85915.1"/>
    </source>
</evidence>
<keyword evidence="2" id="KW-0963">Cytoplasm</keyword>
<dbReference type="CDD" id="cd07016">
    <property type="entry name" value="S14_ClpP_1"/>
    <property type="match status" value="1"/>
</dbReference>
<dbReference type="Proteomes" id="UP000004080">
    <property type="component" value="Unassembled WGS sequence"/>
</dbReference>
<dbReference type="GO" id="GO:0006515">
    <property type="term" value="P:protein quality control for misfolded or incompletely synthesized proteins"/>
    <property type="evidence" value="ECO:0007669"/>
    <property type="project" value="TreeGrafter"/>
</dbReference>
<proteinExistence type="inferred from homology"/>
<dbReference type="GO" id="GO:0009368">
    <property type="term" value="C:endopeptidase Clp complex"/>
    <property type="evidence" value="ECO:0007669"/>
    <property type="project" value="TreeGrafter"/>
</dbReference>
<keyword evidence="3 7" id="KW-0645">Protease</keyword>
<name>I8UG88_9BACL</name>
<reference evidence="7 8" key="1">
    <citation type="journal article" date="2012" name="J. Bacteriol.">
        <title>Genome of Bacillus macauensis ZFHKF-1, a Long-Chain-Forming Bacterium.</title>
        <authorList>
            <person name="Cai L."/>
            <person name="Zhang T."/>
        </authorList>
    </citation>
    <scope>NUCLEOTIDE SEQUENCE [LARGE SCALE GENOMIC DNA]</scope>
    <source>
        <strain evidence="7 8">ZFHKF-1</strain>
    </source>
</reference>
<dbReference type="AlphaFoldDB" id="I8UG88"/>
<dbReference type="GO" id="GO:0051117">
    <property type="term" value="F:ATPase binding"/>
    <property type="evidence" value="ECO:0007669"/>
    <property type="project" value="TreeGrafter"/>
</dbReference>
<keyword evidence="8" id="KW-1185">Reference proteome</keyword>
<dbReference type="RefSeq" id="WP_007201847.1">
    <property type="nucleotide sequence ID" value="NZ_AKKV01000024.1"/>
</dbReference>
<comment type="similarity">
    <text evidence="1 6">Belongs to the peptidase S14 family.</text>
</comment>
<dbReference type="SUPFAM" id="SSF52096">
    <property type="entry name" value="ClpP/crotonase"/>
    <property type="match status" value="1"/>
</dbReference>
<evidence type="ECO:0000256" key="6">
    <source>
        <dbReference type="RuleBase" id="RU003567"/>
    </source>
</evidence>
<dbReference type="Gene3D" id="3.90.226.10">
    <property type="entry name" value="2-enoyl-CoA Hydratase, Chain A, domain 1"/>
    <property type="match status" value="1"/>
</dbReference>
<protein>
    <recommendedName>
        <fullName evidence="6">ATP-dependent Clp protease proteolytic subunit</fullName>
    </recommendedName>
</protein>
<dbReference type="PATRIC" id="fig|1196324.3.peg.1796"/>
<keyword evidence="5" id="KW-0720">Serine protease</keyword>
<dbReference type="InterPro" id="IPR029045">
    <property type="entry name" value="ClpP/crotonase-like_dom_sf"/>
</dbReference>
<dbReference type="PRINTS" id="PR00127">
    <property type="entry name" value="CLPPROTEASEP"/>
</dbReference>
<dbReference type="InterPro" id="IPR023562">
    <property type="entry name" value="ClpP/TepA"/>
</dbReference>
<evidence type="ECO:0000256" key="3">
    <source>
        <dbReference type="ARBA" id="ARBA00022670"/>
    </source>
</evidence>
<dbReference type="OrthoDB" id="9806592at2"/>
<sequence>MKKFWTVKAAADQVGEISIYGDIVSYKWDDSDTTAQSFSDDLKSLGDIKTLNIYLNSPGGSVFQGNAIYSILKRHQAKVNIHVDGLAASIASVIAMAGDTIFMPENAMMMIHNPWTIAYGNSSDFRKVADDLDKMRESLIAAYQAKTGDKMDRDTLINLLDAETWLTAQECYDYGLCDVVEGAVDVAASVNKEFFAQYKNTPESLISKPEPVAVDDSELRKQILEETKADLQLTNLILGGLTK</sequence>
<dbReference type="PANTHER" id="PTHR10381:SF70">
    <property type="entry name" value="ATP-DEPENDENT CLP PROTEASE PROTEOLYTIC SUBUNIT"/>
    <property type="match status" value="1"/>
</dbReference>
<accession>I8UG88</accession>